<name>A0A2L1GR13_9BACT</name>
<gene>
    <name evidence="4" type="ORF">CAY53_11740</name>
</gene>
<reference evidence="4 5" key="1">
    <citation type="journal article" date="2018" name="MBio">
        <title>Insights into the evolution of host association through the isolation and characterization of a novel human periodontal pathobiont, Desulfobulbus oralis.</title>
        <authorList>
            <person name="Cross K.L."/>
            <person name="Chirania P."/>
            <person name="Xiong W."/>
            <person name="Beall C.J."/>
            <person name="Elkins J.G."/>
            <person name="Giannone R.J."/>
            <person name="Griffen A.L."/>
            <person name="Guss A.M."/>
            <person name="Hettich R.L."/>
            <person name="Joshi S.S."/>
            <person name="Mokrzan E.M."/>
            <person name="Martin R.K."/>
            <person name="Zhulin I.B."/>
            <person name="Leys E.J."/>
            <person name="Podar M."/>
        </authorList>
    </citation>
    <scope>NUCLEOTIDE SEQUENCE [LARGE SCALE GENOMIC DNA]</scope>
    <source>
        <strain evidence="4 5">ORNL</strain>
    </source>
</reference>
<dbReference type="InterPro" id="IPR049551">
    <property type="entry name" value="PKS_DH_C"/>
</dbReference>
<dbReference type="KEGG" id="deo:CAY53_11740"/>
<dbReference type="InterPro" id="IPR049900">
    <property type="entry name" value="PKS_mFAS_DH"/>
</dbReference>
<feature type="region of interest" description="C-terminal hotdog fold" evidence="1">
    <location>
        <begin position="175"/>
        <end position="315"/>
    </location>
</feature>
<dbReference type="Proteomes" id="UP000239867">
    <property type="component" value="Chromosome"/>
</dbReference>
<organism evidence="4 5">
    <name type="scientific">Desulfobulbus oralis</name>
    <dbReference type="NCBI Taxonomy" id="1986146"/>
    <lineage>
        <taxon>Bacteria</taxon>
        <taxon>Pseudomonadati</taxon>
        <taxon>Thermodesulfobacteriota</taxon>
        <taxon>Desulfobulbia</taxon>
        <taxon>Desulfobulbales</taxon>
        <taxon>Desulfobulbaceae</taxon>
        <taxon>Desulfobulbus</taxon>
    </lineage>
</organism>
<accession>A0A2L1GR13</accession>
<feature type="active site" description="Proton acceptor; for dehydratase activity" evidence="1">
    <location>
        <position position="49"/>
    </location>
</feature>
<dbReference type="Pfam" id="PF14765">
    <property type="entry name" value="PS-DH"/>
    <property type="match status" value="1"/>
</dbReference>
<evidence type="ECO:0000313" key="4">
    <source>
        <dbReference type="EMBL" id="AVD72064.1"/>
    </source>
</evidence>
<evidence type="ECO:0000313" key="5">
    <source>
        <dbReference type="Proteomes" id="UP000239867"/>
    </source>
</evidence>
<dbReference type="EMBL" id="CP021255">
    <property type="protein sequence ID" value="AVD72064.1"/>
    <property type="molecule type" value="Genomic_DNA"/>
</dbReference>
<evidence type="ECO:0000256" key="2">
    <source>
        <dbReference type="SAM" id="MobiDB-lite"/>
    </source>
</evidence>
<feature type="region of interest" description="N-terminal hotdog fold" evidence="1">
    <location>
        <begin position="10"/>
        <end position="150"/>
    </location>
</feature>
<dbReference type="PROSITE" id="PS52019">
    <property type="entry name" value="PKS_MFAS_DH"/>
    <property type="match status" value="1"/>
</dbReference>
<evidence type="ECO:0000256" key="1">
    <source>
        <dbReference type="PROSITE-ProRule" id="PRU01363"/>
    </source>
</evidence>
<feature type="active site" description="Proton donor; for dehydratase activity" evidence="1">
    <location>
        <position position="233"/>
    </location>
</feature>
<dbReference type="InterPro" id="IPR042104">
    <property type="entry name" value="PKS_dehydratase_sf"/>
</dbReference>
<evidence type="ECO:0000259" key="3">
    <source>
        <dbReference type="PROSITE" id="PS52019"/>
    </source>
</evidence>
<dbReference type="AlphaFoldDB" id="A0A2L1GR13"/>
<feature type="domain" description="PKS/mFAS DH" evidence="3">
    <location>
        <begin position="10"/>
        <end position="315"/>
    </location>
</feature>
<proteinExistence type="predicted"/>
<protein>
    <recommendedName>
        <fullName evidence="3">PKS/mFAS DH domain-containing protein</fullName>
    </recommendedName>
</protein>
<sequence length="330" mass="35994">MHRFYPALRHQQQGHSRGNRRQNHCPLAGFSGLNVLAFSYPLSPWLHDHRFAGRTVFPAVESMRVLLAAYAGMQDKDGPRLPLVVSGARFPHLIAVDRAARRLDFQVTAEPEPVPAEGAGLAACPATATVLTLFWRKPLKAMTRLLRVAELKINGTGTTAGPPPPCPDGTLAADARRIPAERIYRELVPFGPAFHSLQGDLLLAGREALGRLQALPAPELPGADWLGTPLPLDGAMHAACVHGQQLADFVPFPVALGRRRICRPLRIGADVQVRARQTGRTAEALFYDLWLFQSGELAEEIRGLEMRDLSGGAIRPPAWLADAPNRQDSP</sequence>
<feature type="region of interest" description="Disordered" evidence="2">
    <location>
        <begin position="1"/>
        <end position="21"/>
    </location>
</feature>
<keyword evidence="5" id="KW-1185">Reference proteome</keyword>
<dbReference type="OrthoDB" id="5419773at2"/>
<dbReference type="Gene3D" id="3.10.129.110">
    <property type="entry name" value="Polyketide synthase dehydratase"/>
    <property type="match status" value="1"/>
</dbReference>